<comment type="similarity">
    <text evidence="1">Belongs to the peptidase S28 family.</text>
</comment>
<dbReference type="PANTHER" id="PTHR11010:SF117">
    <property type="entry name" value="SERINE PROTEASE 16"/>
    <property type="match status" value="1"/>
</dbReference>
<dbReference type="OrthoDB" id="2130629at2759"/>
<reference evidence="8" key="1">
    <citation type="journal article" date="2018" name="Genome Biol. Evol.">
        <title>Genomics and development of Lentinus tigrinus, a white-rot wood-decaying mushroom with dimorphic fruiting bodies.</title>
        <authorList>
            <person name="Wu B."/>
            <person name="Xu Z."/>
            <person name="Knudson A."/>
            <person name="Carlson A."/>
            <person name="Chen N."/>
            <person name="Kovaka S."/>
            <person name="LaButti K."/>
            <person name="Lipzen A."/>
            <person name="Pennachio C."/>
            <person name="Riley R."/>
            <person name="Schakwitz W."/>
            <person name="Umezawa K."/>
            <person name="Ohm R.A."/>
            <person name="Grigoriev I.V."/>
            <person name="Nagy L.G."/>
            <person name="Gibbons J."/>
            <person name="Hibbett D."/>
        </authorList>
    </citation>
    <scope>NUCLEOTIDE SEQUENCE [LARGE SCALE GENOMIC DNA]</scope>
    <source>
        <strain evidence="8">ALCF2SS1-6</strain>
    </source>
</reference>
<dbReference type="Proteomes" id="UP000313359">
    <property type="component" value="Unassembled WGS sequence"/>
</dbReference>
<keyword evidence="3 7" id="KW-0732">Signal</keyword>
<dbReference type="Gene3D" id="1.20.120.980">
    <property type="entry name" value="Serine carboxypeptidase S28, SKS domain"/>
    <property type="match status" value="1"/>
</dbReference>
<protein>
    <submittedName>
        <fullName evidence="8">Peptidase S28</fullName>
    </submittedName>
</protein>
<evidence type="ECO:0000313" key="9">
    <source>
        <dbReference type="Proteomes" id="UP000313359"/>
    </source>
</evidence>
<dbReference type="GO" id="GO:0006508">
    <property type="term" value="P:proteolysis"/>
    <property type="evidence" value="ECO:0007669"/>
    <property type="project" value="UniProtKB-KW"/>
</dbReference>
<feature type="region of interest" description="Disordered" evidence="6">
    <location>
        <begin position="445"/>
        <end position="467"/>
    </location>
</feature>
<proteinExistence type="inferred from homology"/>
<feature type="chain" id="PRO_5023066315" evidence="7">
    <location>
        <begin position="26"/>
        <end position="520"/>
    </location>
</feature>
<dbReference type="InterPro" id="IPR008758">
    <property type="entry name" value="Peptidase_S28"/>
</dbReference>
<dbReference type="InterPro" id="IPR042269">
    <property type="entry name" value="Ser_carbopepase_S28_SKS"/>
</dbReference>
<dbReference type="SUPFAM" id="SSF53474">
    <property type="entry name" value="alpha/beta-Hydrolases"/>
    <property type="match status" value="1"/>
</dbReference>
<dbReference type="InterPro" id="IPR029058">
    <property type="entry name" value="AB_hydrolase_fold"/>
</dbReference>
<keyword evidence="4" id="KW-0378">Hydrolase</keyword>
<evidence type="ECO:0000256" key="5">
    <source>
        <dbReference type="ARBA" id="ARBA00023180"/>
    </source>
</evidence>
<dbReference type="Gene3D" id="3.40.50.1820">
    <property type="entry name" value="alpha/beta hydrolase"/>
    <property type="match status" value="1"/>
</dbReference>
<evidence type="ECO:0000256" key="2">
    <source>
        <dbReference type="ARBA" id="ARBA00022670"/>
    </source>
</evidence>
<evidence type="ECO:0000313" key="8">
    <source>
        <dbReference type="EMBL" id="RPD59440.1"/>
    </source>
</evidence>
<keyword evidence="2" id="KW-0645">Protease</keyword>
<keyword evidence="5" id="KW-0325">Glycoprotein</keyword>
<evidence type="ECO:0000256" key="1">
    <source>
        <dbReference type="ARBA" id="ARBA00011079"/>
    </source>
</evidence>
<evidence type="ECO:0000256" key="7">
    <source>
        <dbReference type="SAM" id="SignalP"/>
    </source>
</evidence>
<dbReference type="Pfam" id="PF05577">
    <property type="entry name" value="Peptidase_S28"/>
    <property type="match status" value="1"/>
</dbReference>
<name>A0A5C2S6V4_9APHY</name>
<organism evidence="8 9">
    <name type="scientific">Lentinus tigrinus ALCF2SS1-6</name>
    <dbReference type="NCBI Taxonomy" id="1328759"/>
    <lineage>
        <taxon>Eukaryota</taxon>
        <taxon>Fungi</taxon>
        <taxon>Dikarya</taxon>
        <taxon>Basidiomycota</taxon>
        <taxon>Agaricomycotina</taxon>
        <taxon>Agaricomycetes</taxon>
        <taxon>Polyporales</taxon>
        <taxon>Polyporaceae</taxon>
        <taxon>Lentinus</taxon>
    </lineage>
</organism>
<dbReference type="GO" id="GO:0008239">
    <property type="term" value="F:dipeptidyl-peptidase activity"/>
    <property type="evidence" value="ECO:0007669"/>
    <property type="project" value="TreeGrafter"/>
</dbReference>
<accession>A0A5C2S6V4</accession>
<sequence length="520" mass="57216">MSSFSFRRLGGLGAVALAFAAHVDALAPSNPQYVKLGAKTGSALNKRQGVTFPQYNFTQPLDHFSDTGFTFQQRYWLSDRHYKPGGPVIVFEAGEGPGDERMPILDTGIIDILANATNGLGIVLEHRYYGASVPVQNFTTDSLRWLNNEQAAADSANFIANVTFPNIAADLTAPGTPWIYYGGSYGGARAAHMRVLYPDIVFGAISSSGVTHATVVDWRYFDIIRQYAPTECIAQVQKTVYEFDALIAKNKTHDAIKAVFGLSGVSYDPDVASLLSAPLGGWQNTNWDPAVNSNGFARFCAALGTPDNATVHTVQGITVSNATFNYAKYINATYSSSCPIEEQDECFGTITNKEFYEQTDLSQTWRLWNFQVCTQWGFLMTPPPDPKIPRIISNLLTKDYGELTCTLSYPPGEHFTVPPEPNVEDVNKLGGYNIAADRLAIIDGQDDPWRGDTPHSPDPAAHPRKDTTIRPFKLIPTAVHHWDENGLADPSAEPAFIQTIHHQEIAFVKAWLKDFKPPSQ</sequence>
<feature type="compositionally biased region" description="Basic and acidic residues" evidence="6">
    <location>
        <begin position="447"/>
        <end position="467"/>
    </location>
</feature>
<keyword evidence="9" id="KW-1185">Reference proteome</keyword>
<dbReference type="GO" id="GO:0070008">
    <property type="term" value="F:serine-type exopeptidase activity"/>
    <property type="evidence" value="ECO:0007669"/>
    <property type="project" value="InterPro"/>
</dbReference>
<evidence type="ECO:0000256" key="3">
    <source>
        <dbReference type="ARBA" id="ARBA00022729"/>
    </source>
</evidence>
<dbReference type="PANTHER" id="PTHR11010">
    <property type="entry name" value="PROTEASE S28 PRO-X CARBOXYPEPTIDASE-RELATED"/>
    <property type="match status" value="1"/>
</dbReference>
<dbReference type="AlphaFoldDB" id="A0A5C2S6V4"/>
<evidence type="ECO:0000256" key="4">
    <source>
        <dbReference type="ARBA" id="ARBA00022801"/>
    </source>
</evidence>
<feature type="signal peptide" evidence="7">
    <location>
        <begin position="1"/>
        <end position="25"/>
    </location>
</feature>
<dbReference type="EMBL" id="ML122270">
    <property type="protein sequence ID" value="RPD59440.1"/>
    <property type="molecule type" value="Genomic_DNA"/>
</dbReference>
<evidence type="ECO:0000256" key="6">
    <source>
        <dbReference type="SAM" id="MobiDB-lite"/>
    </source>
</evidence>
<gene>
    <name evidence="8" type="ORF">L227DRAFT_576261</name>
</gene>